<feature type="compositionally biased region" description="Polar residues" evidence="2">
    <location>
        <begin position="487"/>
        <end position="496"/>
    </location>
</feature>
<reference evidence="4" key="3">
    <citation type="submission" date="2025-09" db="UniProtKB">
        <authorList>
            <consortium name="Ensembl"/>
        </authorList>
    </citation>
    <scope>IDENTIFICATION</scope>
</reference>
<evidence type="ECO:0000259" key="3">
    <source>
        <dbReference type="Pfam" id="PF19314"/>
    </source>
</evidence>
<dbReference type="STRING" id="61853.ENSNLEP00000019821"/>
<organism evidence="4 5">
    <name type="scientific">Nomascus leucogenys</name>
    <name type="common">Northern white-cheeked gibbon</name>
    <name type="synonym">Hylobates leucogenys</name>
    <dbReference type="NCBI Taxonomy" id="61853"/>
    <lineage>
        <taxon>Eukaryota</taxon>
        <taxon>Metazoa</taxon>
        <taxon>Chordata</taxon>
        <taxon>Craniata</taxon>
        <taxon>Vertebrata</taxon>
        <taxon>Euteleostomi</taxon>
        <taxon>Mammalia</taxon>
        <taxon>Eutheria</taxon>
        <taxon>Euarchontoglires</taxon>
        <taxon>Primates</taxon>
        <taxon>Haplorrhini</taxon>
        <taxon>Catarrhini</taxon>
        <taxon>Hylobatidae</taxon>
        <taxon>Nomascus</taxon>
    </lineage>
</organism>
<proteinExistence type="inferred from homology"/>
<dbReference type="Ensembl" id="ENSNLET00000020818.2">
    <property type="protein sequence ID" value="ENSNLEP00000019821.2"/>
    <property type="gene ID" value="ENSNLEG00000016326.2"/>
</dbReference>
<name>G1S2T3_NOMLE</name>
<dbReference type="AlphaFoldDB" id="G1S2T3"/>
<dbReference type="Pfam" id="PF19314">
    <property type="entry name" value="DUF5917"/>
    <property type="match status" value="1"/>
</dbReference>
<dbReference type="Pfam" id="PF19311">
    <property type="entry name" value="KELAA"/>
    <property type="match status" value="1"/>
</dbReference>
<comment type="similarity">
    <text evidence="1">Belongs to the FHIP family.</text>
</comment>
<feature type="domain" description="FHF complex subunit HOOK-interacting protein C-terminal" evidence="3">
    <location>
        <begin position="578"/>
        <end position="670"/>
    </location>
</feature>
<dbReference type="OMA" id="VQTEFFF"/>
<dbReference type="InterPro" id="IPR045668">
    <property type="entry name" value="FHIP_KELAA_motif"/>
</dbReference>
<evidence type="ECO:0000313" key="5">
    <source>
        <dbReference type="Proteomes" id="UP000001073"/>
    </source>
</evidence>
<sequence>LAPSLPLQEDFVYHWKAITHYYIETSDDKAPVTDTNIPSHLEQMLDILVEEENERESGETGPCMEYLLHHKILETLYTLGKADCPPGMKQQVLVFYTKLLGRIRQPLLPHINVHRPVQKLIRLCGEVLATPTENEEIQFLCIVCAKLKQDPYLVNFFLENKMKSLASKGVPNVISEDTLKGQDSLSTDTGQTRQPEELSGATGMEQTELEDEPPHQMDHLATSLDNLSVTSLPEASVVRPNQDYNLVNSLLNLTRSPDGRIAVKACEGLMLLVSLPEPAAAKCLTQRPLLVFSHKEDASAFPGKRALISFLSWFDYCDQLIKEAQKTAAVALAKAVHERFFIGVMEPQLMQTSEMGILTSTALLHRIVRQVTSDVLLQEMVFFILGEQREPETLAEISRHPLRHRYFQYNLFYCIMTLRMFEHLLQKPNEHILYNLVLRNLEERNYTEYKPLCPEDKDVVENGLIAGAVDLEEDPLFTDISPESILPNQEWVSSSPPATPDHPKNDGKTEVHKIVNSFLCLVPDDAKSSYHVEGTGYDTYLRDAHRQFRDYCAVCLRWEWPGSPKALEKCNLEAAFFEGHFLKVLFDRMGRILDQPYDVNLQVTSVLSRLSLFPHPHIHEYLLDPYVNLAPGCRSLFSVIVRVVGDLMLRIQRIQDFTPKLLLVRKRLLGLEPEGPIIDHITLLEGVIVLEEFCKELAAIAFVKYHASSTP</sequence>
<reference evidence="4" key="2">
    <citation type="submission" date="2025-08" db="UniProtKB">
        <authorList>
            <consortium name="Ensembl"/>
        </authorList>
    </citation>
    <scope>IDENTIFICATION</scope>
</reference>
<dbReference type="PANTHER" id="PTHR21705">
    <property type="entry name" value="RAI16 PROTEIN-RELATED"/>
    <property type="match status" value="1"/>
</dbReference>
<accession>G1S2T3</accession>
<feature type="compositionally biased region" description="Polar residues" evidence="2">
    <location>
        <begin position="181"/>
        <end position="193"/>
    </location>
</feature>
<dbReference type="GeneTree" id="ENSGT00950000182936"/>
<dbReference type="FunCoup" id="G1S2T3">
    <property type="interactions" value="1950"/>
</dbReference>
<feature type="region of interest" description="Disordered" evidence="2">
    <location>
        <begin position="487"/>
        <end position="508"/>
    </location>
</feature>
<dbReference type="eggNOG" id="KOG3695">
    <property type="taxonomic scope" value="Eukaryota"/>
</dbReference>
<dbReference type="InterPro" id="IPR019384">
    <property type="entry name" value="FHIP"/>
</dbReference>
<evidence type="ECO:0000256" key="1">
    <source>
        <dbReference type="ARBA" id="ARBA00024336"/>
    </source>
</evidence>
<dbReference type="Pfam" id="PF10257">
    <property type="entry name" value="RAI16-like"/>
    <property type="match status" value="2"/>
</dbReference>
<reference evidence="4 5" key="1">
    <citation type="submission" date="2012-10" db="EMBL/GenBank/DDBJ databases">
        <authorList>
            <consortium name="Gibbon Genome Sequencing Consortium"/>
        </authorList>
    </citation>
    <scope>NUCLEOTIDE SEQUENCE [LARGE SCALE GENOMIC DNA]</scope>
</reference>
<evidence type="ECO:0000256" key="2">
    <source>
        <dbReference type="SAM" id="MobiDB-lite"/>
    </source>
</evidence>
<dbReference type="PANTHER" id="PTHR21705:SF10">
    <property type="entry name" value="FHF COMPLEX SUBUNIT HOOK INTERACTING PROTEIN 2A"/>
    <property type="match status" value="1"/>
</dbReference>
<gene>
    <name evidence="4" type="primary">FHIP2A</name>
</gene>
<feature type="region of interest" description="Disordered" evidence="2">
    <location>
        <begin position="178"/>
        <end position="212"/>
    </location>
</feature>
<evidence type="ECO:0000313" key="4">
    <source>
        <dbReference type="Ensembl" id="ENSNLEP00000019821.2"/>
    </source>
</evidence>
<dbReference type="Proteomes" id="UP000001073">
    <property type="component" value="Chromosome 3"/>
</dbReference>
<dbReference type="InterPro" id="IPR045669">
    <property type="entry name" value="FHIP_C"/>
</dbReference>
<protein>
    <submittedName>
        <fullName evidence="4">FHF complex subunit HOOK interacting protein 2A</fullName>
    </submittedName>
</protein>
<keyword evidence="5" id="KW-1185">Reference proteome</keyword>
<dbReference type="HOGENOM" id="CLU_023718_0_0_1"/>
<dbReference type="EMBL" id="ADFV01164202">
    <property type="status" value="NOT_ANNOTATED_CDS"/>
    <property type="molecule type" value="Genomic_DNA"/>
</dbReference>
<dbReference type="InParanoid" id="G1S2T3"/>